<dbReference type="InterPro" id="IPR015424">
    <property type="entry name" value="PyrdxlP-dep_Trfase"/>
</dbReference>
<evidence type="ECO:0000256" key="6">
    <source>
        <dbReference type="RuleBase" id="RU000481"/>
    </source>
</evidence>
<dbReference type="Gene3D" id="3.40.640.10">
    <property type="entry name" value="Type I PLP-dependent aspartate aminotransferase-like (Major domain)"/>
    <property type="match status" value="1"/>
</dbReference>
<evidence type="ECO:0000259" key="7">
    <source>
        <dbReference type="Pfam" id="PF00155"/>
    </source>
</evidence>
<evidence type="ECO:0000256" key="2">
    <source>
        <dbReference type="ARBA" id="ARBA00007441"/>
    </source>
</evidence>
<feature type="domain" description="Aminotransferase class I/classII large" evidence="7">
    <location>
        <begin position="30"/>
        <end position="382"/>
    </location>
</feature>
<dbReference type="AlphaFoldDB" id="A0A1H4MUW1"/>
<dbReference type="Proteomes" id="UP000182409">
    <property type="component" value="Unassembled WGS sequence"/>
</dbReference>
<dbReference type="GO" id="GO:0005737">
    <property type="term" value="C:cytoplasm"/>
    <property type="evidence" value="ECO:0007669"/>
    <property type="project" value="TreeGrafter"/>
</dbReference>
<dbReference type="CDD" id="cd00609">
    <property type="entry name" value="AAT_like"/>
    <property type="match status" value="1"/>
</dbReference>
<keyword evidence="3 6" id="KW-0032">Aminotransferase</keyword>
<dbReference type="EC" id="2.6.1.-" evidence="6"/>
<dbReference type="OrthoDB" id="9802328at2"/>
<evidence type="ECO:0000313" key="9">
    <source>
        <dbReference type="Proteomes" id="UP000182409"/>
    </source>
</evidence>
<dbReference type="GO" id="GO:0030170">
    <property type="term" value="F:pyridoxal phosphate binding"/>
    <property type="evidence" value="ECO:0007669"/>
    <property type="project" value="InterPro"/>
</dbReference>
<dbReference type="PROSITE" id="PS00105">
    <property type="entry name" value="AA_TRANSFER_CLASS_1"/>
    <property type="match status" value="1"/>
</dbReference>
<comment type="cofactor">
    <cofactor evidence="1 6">
        <name>pyridoxal 5'-phosphate</name>
        <dbReference type="ChEBI" id="CHEBI:597326"/>
    </cofactor>
</comment>
<dbReference type="SUPFAM" id="SSF53383">
    <property type="entry name" value="PLP-dependent transferases"/>
    <property type="match status" value="1"/>
</dbReference>
<evidence type="ECO:0000256" key="4">
    <source>
        <dbReference type="ARBA" id="ARBA00022679"/>
    </source>
</evidence>
<keyword evidence="4 6" id="KW-0808">Transferase</keyword>
<protein>
    <recommendedName>
        <fullName evidence="6">Aminotransferase</fullName>
        <ecNumber evidence="6">2.6.1.-</ecNumber>
    </recommendedName>
</protein>
<dbReference type="InterPro" id="IPR004839">
    <property type="entry name" value="Aminotransferase_I/II_large"/>
</dbReference>
<dbReference type="RefSeq" id="WP_074653772.1">
    <property type="nucleotide sequence ID" value="NZ_FNSD01000001.1"/>
</dbReference>
<name>A0A1H4MUW1_9BACT</name>
<accession>A0A1H4MUW1</accession>
<dbReference type="InterPro" id="IPR015422">
    <property type="entry name" value="PyrdxlP-dep_Trfase_small"/>
</dbReference>
<evidence type="ECO:0000256" key="3">
    <source>
        <dbReference type="ARBA" id="ARBA00022576"/>
    </source>
</evidence>
<dbReference type="GO" id="GO:0016212">
    <property type="term" value="F:kynurenine-oxoglutarate transaminase activity"/>
    <property type="evidence" value="ECO:0007669"/>
    <property type="project" value="TreeGrafter"/>
</dbReference>
<dbReference type="PANTHER" id="PTHR43807">
    <property type="entry name" value="FI04487P"/>
    <property type="match status" value="1"/>
</dbReference>
<dbReference type="InterPro" id="IPR015421">
    <property type="entry name" value="PyrdxlP-dep_Trfase_major"/>
</dbReference>
<dbReference type="Gene3D" id="3.90.1150.10">
    <property type="entry name" value="Aspartate Aminotransferase, domain 1"/>
    <property type="match status" value="1"/>
</dbReference>
<evidence type="ECO:0000256" key="1">
    <source>
        <dbReference type="ARBA" id="ARBA00001933"/>
    </source>
</evidence>
<reference evidence="8 9" key="1">
    <citation type="submission" date="2016-10" db="EMBL/GenBank/DDBJ databases">
        <authorList>
            <person name="de Groot N.N."/>
        </authorList>
    </citation>
    <scope>NUCLEOTIDE SEQUENCE [LARGE SCALE GENOMIC DNA]</scope>
    <source>
        <strain evidence="8 9">AB35.6</strain>
    </source>
</reference>
<organism evidence="8 9">
    <name type="scientific">Terriglobus roseus</name>
    <dbReference type="NCBI Taxonomy" id="392734"/>
    <lineage>
        <taxon>Bacteria</taxon>
        <taxon>Pseudomonadati</taxon>
        <taxon>Acidobacteriota</taxon>
        <taxon>Terriglobia</taxon>
        <taxon>Terriglobales</taxon>
        <taxon>Acidobacteriaceae</taxon>
        <taxon>Terriglobus</taxon>
    </lineage>
</organism>
<sequence>MSKLRTSALAPGSVQSEIRAMSLLADEVGGINMAQGICDTEVPLVVREAAESAIDEGHNIYTRQDGILRLRKAIAADWQRRNAITLDPEREVMVTSGATGAFYSAALALLDAGDEAILFEPLYGYHAGTLRSMSVTPVIVPLTYGSWALDIDVVRAAITPKTRLIVINTPSNPAGKVFTRTELQALAELAIEHDLFVFSDEIYEHFVYPGHEHISIATLPGMRSRTITLSGFSKTFSVTGWRVGSLVADAKWTPSIGYFHDLTYVCAPAPFQHGCAAGLEQLPPSFYTGLASDHEAKRAKTLAALTDAGLTPHTPDGAYYILADATPLNGTTAAEKARDLLRRTGVAAVAGSAFFRKGGGENLLRFCYAKRDVDLDDACSRLRGLKDS</sequence>
<gene>
    <name evidence="8" type="ORF">SAMN05443244_2039</name>
</gene>
<keyword evidence="5" id="KW-0663">Pyridoxal phosphate</keyword>
<evidence type="ECO:0000256" key="5">
    <source>
        <dbReference type="ARBA" id="ARBA00022898"/>
    </source>
</evidence>
<proteinExistence type="inferred from homology"/>
<evidence type="ECO:0000313" key="8">
    <source>
        <dbReference type="EMBL" id="SEB86458.1"/>
    </source>
</evidence>
<dbReference type="Pfam" id="PF00155">
    <property type="entry name" value="Aminotran_1_2"/>
    <property type="match status" value="1"/>
</dbReference>
<comment type="similarity">
    <text evidence="2 6">Belongs to the class-I pyridoxal-phosphate-dependent aminotransferase family.</text>
</comment>
<dbReference type="InterPro" id="IPR051326">
    <property type="entry name" value="Kynurenine-oxoglutarate_AT"/>
</dbReference>
<dbReference type="FunFam" id="3.40.640.10:FF:000033">
    <property type="entry name" value="Aspartate aminotransferase"/>
    <property type="match status" value="1"/>
</dbReference>
<dbReference type="EMBL" id="FNSD01000001">
    <property type="protein sequence ID" value="SEB86458.1"/>
    <property type="molecule type" value="Genomic_DNA"/>
</dbReference>
<dbReference type="PANTHER" id="PTHR43807:SF20">
    <property type="entry name" value="FI04487P"/>
    <property type="match status" value="1"/>
</dbReference>
<dbReference type="InterPro" id="IPR004838">
    <property type="entry name" value="NHTrfase_class1_PyrdxlP-BS"/>
</dbReference>